<evidence type="ECO:0000313" key="5">
    <source>
        <dbReference type="Proteomes" id="UP000663882"/>
    </source>
</evidence>
<feature type="region of interest" description="Disordered" evidence="2">
    <location>
        <begin position="181"/>
        <end position="203"/>
    </location>
</feature>
<evidence type="ECO:0000313" key="4">
    <source>
        <dbReference type="EMBL" id="CAF1154496.1"/>
    </source>
</evidence>
<sequence>MAKFDAAKAIFAQVDANNDGTIDPHEFRTWAANSHNIARGLGPSAYDVSSYHSAARGLDASAGLAFSSGAGGLAEFAGSSEYEGGYASESAFDSAGGFAFGGVDGSLSTSSSGEFVQAGGAALESSSLQQTTQYASAGGVYDDPNPQVIRRPAAGGAVTYKQNILVRFLQPPPVPPPGPLIIKEVRPPQPPPPPPLVVRQRAPPLPPPPPLVLRERPPVPPVPIASQTIIRRLAALPVPPRSVIVERLPPLPPKPRDIIIERWIPYGPQGKRRVIVQRAAAAKAYARPRNIIIIYDPVQARVVRQFHRLGVVQENPHAYVTRYGALLLDGTTLVQQARAAGVIEDISPPGLAVASAQFGASTYGVDGGLDVSGASFSHSASAAAAGEEGELTGLEGLEVIGGAEAGTYGLKVASDAVSGGYGSQYYSSLTGLGAEGDFAGGSGIDVAAATFVSADTNRDGTLDKAEFQRFLQGGL</sequence>
<organism evidence="4 5">
    <name type="scientific">Rotaria sordida</name>
    <dbReference type="NCBI Taxonomy" id="392033"/>
    <lineage>
        <taxon>Eukaryota</taxon>
        <taxon>Metazoa</taxon>
        <taxon>Spiralia</taxon>
        <taxon>Gnathifera</taxon>
        <taxon>Rotifera</taxon>
        <taxon>Eurotatoria</taxon>
        <taxon>Bdelloidea</taxon>
        <taxon>Philodinida</taxon>
        <taxon>Philodinidae</taxon>
        <taxon>Rotaria</taxon>
    </lineage>
</organism>
<gene>
    <name evidence="4" type="ORF">RFH988_LOCUS22096</name>
</gene>
<dbReference type="InterPro" id="IPR011992">
    <property type="entry name" value="EF-hand-dom_pair"/>
</dbReference>
<evidence type="ECO:0000256" key="1">
    <source>
        <dbReference type="ARBA" id="ARBA00022837"/>
    </source>
</evidence>
<reference evidence="4" key="1">
    <citation type="submission" date="2021-02" db="EMBL/GenBank/DDBJ databases">
        <authorList>
            <person name="Nowell W R."/>
        </authorList>
    </citation>
    <scope>NUCLEOTIDE SEQUENCE</scope>
</reference>
<feature type="domain" description="EF-hand" evidence="3">
    <location>
        <begin position="442"/>
        <end position="475"/>
    </location>
</feature>
<dbReference type="AlphaFoldDB" id="A0A814SYW7"/>
<dbReference type="PROSITE" id="PS00018">
    <property type="entry name" value="EF_HAND_1"/>
    <property type="match status" value="2"/>
</dbReference>
<dbReference type="OrthoDB" id="10062044at2759"/>
<proteinExistence type="predicted"/>
<dbReference type="InterPro" id="IPR018247">
    <property type="entry name" value="EF_Hand_1_Ca_BS"/>
</dbReference>
<protein>
    <recommendedName>
        <fullName evidence="3">EF-hand domain-containing protein</fullName>
    </recommendedName>
</protein>
<comment type="caution">
    <text evidence="4">The sequence shown here is derived from an EMBL/GenBank/DDBJ whole genome shotgun (WGS) entry which is preliminary data.</text>
</comment>
<dbReference type="Proteomes" id="UP000663882">
    <property type="component" value="Unassembled WGS sequence"/>
</dbReference>
<dbReference type="InterPro" id="IPR002048">
    <property type="entry name" value="EF_hand_dom"/>
</dbReference>
<dbReference type="Pfam" id="PF13202">
    <property type="entry name" value="EF-hand_5"/>
    <property type="match status" value="2"/>
</dbReference>
<evidence type="ECO:0000259" key="3">
    <source>
        <dbReference type="PROSITE" id="PS50222"/>
    </source>
</evidence>
<keyword evidence="1" id="KW-0106">Calcium</keyword>
<evidence type="ECO:0000256" key="2">
    <source>
        <dbReference type="SAM" id="MobiDB-lite"/>
    </source>
</evidence>
<dbReference type="SMART" id="SM00054">
    <property type="entry name" value="EFh"/>
    <property type="match status" value="2"/>
</dbReference>
<dbReference type="EMBL" id="CAJNOO010001452">
    <property type="protein sequence ID" value="CAF1154496.1"/>
    <property type="molecule type" value="Genomic_DNA"/>
</dbReference>
<dbReference type="GO" id="GO:0005509">
    <property type="term" value="F:calcium ion binding"/>
    <property type="evidence" value="ECO:0007669"/>
    <property type="project" value="InterPro"/>
</dbReference>
<feature type="compositionally biased region" description="Pro residues" evidence="2">
    <location>
        <begin position="187"/>
        <end position="196"/>
    </location>
</feature>
<accession>A0A814SYW7</accession>
<dbReference type="SUPFAM" id="SSF47473">
    <property type="entry name" value="EF-hand"/>
    <property type="match status" value="1"/>
</dbReference>
<feature type="domain" description="EF-hand" evidence="3">
    <location>
        <begin position="2"/>
        <end position="37"/>
    </location>
</feature>
<name>A0A814SYW7_9BILA</name>
<dbReference type="PROSITE" id="PS50222">
    <property type="entry name" value="EF_HAND_2"/>
    <property type="match status" value="2"/>
</dbReference>